<dbReference type="InterPro" id="IPR036465">
    <property type="entry name" value="vWFA_dom_sf"/>
</dbReference>
<dbReference type="PANTHER" id="PTHR47763">
    <property type="entry name" value="ALPHA-PROTEIN KINASE VWKA"/>
    <property type="match status" value="1"/>
</dbReference>
<dbReference type="PANTHER" id="PTHR47763:SF1">
    <property type="entry name" value="DUF659 DOMAIN-CONTAINING PROTEIN"/>
    <property type="match status" value="1"/>
</dbReference>
<evidence type="ECO:0000256" key="3">
    <source>
        <dbReference type="ARBA" id="ARBA00022729"/>
    </source>
</evidence>
<dbReference type="InterPro" id="IPR052969">
    <property type="entry name" value="Thr-specific_kinase-like"/>
</dbReference>
<dbReference type="InterPro" id="IPR008969">
    <property type="entry name" value="CarboxyPept-like_regulatory"/>
</dbReference>
<protein>
    <submittedName>
        <fullName evidence="6">Carboxypeptidase-like regulatory domain-containing protein</fullName>
    </submittedName>
</protein>
<evidence type="ECO:0000259" key="5">
    <source>
        <dbReference type="PROSITE" id="PS50234"/>
    </source>
</evidence>
<dbReference type="SUPFAM" id="SSF49464">
    <property type="entry name" value="Carboxypeptidase regulatory domain-like"/>
    <property type="match status" value="1"/>
</dbReference>
<evidence type="ECO:0000256" key="2">
    <source>
        <dbReference type="ARBA" id="ARBA00022525"/>
    </source>
</evidence>
<evidence type="ECO:0000256" key="4">
    <source>
        <dbReference type="SAM" id="SignalP"/>
    </source>
</evidence>
<feature type="chain" id="PRO_5046634951" evidence="4">
    <location>
        <begin position="19"/>
        <end position="483"/>
    </location>
</feature>
<evidence type="ECO:0000313" key="6">
    <source>
        <dbReference type="EMBL" id="MFC4690025.1"/>
    </source>
</evidence>
<dbReference type="SUPFAM" id="SSF53300">
    <property type="entry name" value="vWA-like"/>
    <property type="match status" value="1"/>
</dbReference>
<dbReference type="RefSeq" id="WP_380032900.1">
    <property type="nucleotide sequence ID" value="NZ_JBHSHB010000008.1"/>
</dbReference>
<organism evidence="6 7">
    <name type="scientific">Dokdonia genika</name>
    <dbReference type="NCBI Taxonomy" id="308113"/>
    <lineage>
        <taxon>Bacteria</taxon>
        <taxon>Pseudomonadati</taxon>
        <taxon>Bacteroidota</taxon>
        <taxon>Flavobacteriia</taxon>
        <taxon>Flavobacteriales</taxon>
        <taxon>Flavobacteriaceae</taxon>
        <taxon>Dokdonia</taxon>
    </lineage>
</organism>
<reference evidence="7" key="1">
    <citation type="journal article" date="2019" name="Int. J. Syst. Evol. Microbiol.">
        <title>The Global Catalogue of Microorganisms (GCM) 10K type strain sequencing project: providing services to taxonomists for standard genome sequencing and annotation.</title>
        <authorList>
            <consortium name="The Broad Institute Genomics Platform"/>
            <consortium name="The Broad Institute Genome Sequencing Center for Infectious Disease"/>
            <person name="Wu L."/>
            <person name="Ma J."/>
        </authorList>
    </citation>
    <scope>NUCLEOTIDE SEQUENCE [LARGE SCALE GENOMIC DNA]</scope>
    <source>
        <strain evidence="7">CGMCC 4.7427</strain>
    </source>
</reference>
<dbReference type="PROSITE" id="PS50234">
    <property type="entry name" value="VWFA"/>
    <property type="match status" value="1"/>
</dbReference>
<name>A0ABV9L854_9FLAO</name>
<comment type="subcellular location">
    <subcellularLocation>
        <location evidence="1">Secreted</location>
    </subcellularLocation>
</comment>
<evidence type="ECO:0000313" key="7">
    <source>
        <dbReference type="Proteomes" id="UP001595878"/>
    </source>
</evidence>
<feature type="signal peptide" evidence="4">
    <location>
        <begin position="1"/>
        <end position="18"/>
    </location>
</feature>
<dbReference type="Gene3D" id="3.40.50.410">
    <property type="entry name" value="von Willebrand factor, type A domain"/>
    <property type="match status" value="1"/>
</dbReference>
<dbReference type="InterPro" id="IPR002035">
    <property type="entry name" value="VWF_A"/>
</dbReference>
<keyword evidence="2" id="KW-0964">Secreted</keyword>
<comment type="caution">
    <text evidence="6">The sequence shown here is derived from an EMBL/GenBank/DDBJ whole genome shotgun (WGS) entry which is preliminary data.</text>
</comment>
<sequence length="483" mass="52662">MRAIITSILIFLSLVSYAQEVNITGTITAEGNPLPGANILVKGEDRKSVSDFDGNYEIRAAKLDTLVFSFVGFDTQEIIVGDAALINVAMLGSPELEEVIVTASGVKREKRAVGYATSDASIVIRGKVSGVAVTEGSSHPSRYNDLAYGQLTAGEINDLEKWSEYYEIFSSGEAQKVAGRWGFIHKNKIDISLKNKDHTPVANTMVALYKNKKQLMKGRTDVNGSLVLYKGAHNLSDRFLLQVYSEGTVVGKSISGGQQAVEITLASSIAATNTVDVLFAVDATGSMGDEIAYLKSELKNIMNRIDAQIAQKRVALTVYRDHGDSYVTRSIDFKEDVNEVKDFLSQQDANGGGDYEEAVEEALKVSLSQSWNVDAKAKLLFLMLDAPPHYTEQNVELIKSQIKKAQEMGVKIIPVVASGANKEVEFLMRSFSVATNGTYVFLTDDSGIGNDHMEPTTEDVKVEKLNDLIVRLIEKYAGVESAL</sequence>
<proteinExistence type="predicted"/>
<dbReference type="SMART" id="SM00327">
    <property type="entry name" value="VWA"/>
    <property type="match status" value="1"/>
</dbReference>
<dbReference type="Pfam" id="PF13715">
    <property type="entry name" value="CarbopepD_reg_2"/>
    <property type="match status" value="1"/>
</dbReference>
<gene>
    <name evidence="6" type="ORF">ACFO5T_06250</name>
</gene>
<dbReference type="EMBL" id="JBHSHB010000008">
    <property type="protein sequence ID" value="MFC4690025.1"/>
    <property type="molecule type" value="Genomic_DNA"/>
</dbReference>
<dbReference type="Proteomes" id="UP001595878">
    <property type="component" value="Unassembled WGS sequence"/>
</dbReference>
<dbReference type="CDD" id="cd00198">
    <property type="entry name" value="vWFA"/>
    <property type="match status" value="1"/>
</dbReference>
<keyword evidence="3 4" id="KW-0732">Signal</keyword>
<accession>A0ABV9L854</accession>
<dbReference type="Pfam" id="PF25106">
    <property type="entry name" value="VWA_4"/>
    <property type="match status" value="1"/>
</dbReference>
<evidence type="ECO:0000256" key="1">
    <source>
        <dbReference type="ARBA" id="ARBA00004613"/>
    </source>
</evidence>
<keyword evidence="7" id="KW-1185">Reference proteome</keyword>
<dbReference type="InterPro" id="IPR056861">
    <property type="entry name" value="HMCN1-like_VWA"/>
</dbReference>
<dbReference type="Gene3D" id="2.60.40.1120">
    <property type="entry name" value="Carboxypeptidase-like, regulatory domain"/>
    <property type="match status" value="1"/>
</dbReference>
<feature type="domain" description="VWFA" evidence="5">
    <location>
        <begin position="276"/>
        <end position="460"/>
    </location>
</feature>